<sequence length="54" mass="6490">MRCGFVDMDIHFHSPQGYYATNSARVVDYVLVRRHIRWKCHLIYIYKKAVACEQ</sequence>
<proteinExistence type="predicted"/>
<name>A0ABQ2BPZ8_9BACL</name>
<protein>
    <recommendedName>
        <fullName evidence="3">Amidohydrolase-related domain-containing protein</fullName>
    </recommendedName>
</protein>
<reference evidence="2" key="1">
    <citation type="journal article" date="2019" name="Int. J. Syst. Evol. Microbiol.">
        <title>The Global Catalogue of Microorganisms (GCM) 10K type strain sequencing project: providing services to taxonomists for standard genome sequencing and annotation.</title>
        <authorList>
            <consortium name="The Broad Institute Genomics Platform"/>
            <consortium name="The Broad Institute Genome Sequencing Center for Infectious Disease"/>
            <person name="Wu L."/>
            <person name="Ma J."/>
        </authorList>
    </citation>
    <scope>NUCLEOTIDE SEQUENCE [LARGE SCALE GENOMIC DNA]</scope>
    <source>
        <strain evidence="2">CGMCC 1.15043</strain>
    </source>
</reference>
<dbReference type="EMBL" id="BMHE01000003">
    <property type="protein sequence ID" value="GGI44857.1"/>
    <property type="molecule type" value="Genomic_DNA"/>
</dbReference>
<evidence type="ECO:0000313" key="1">
    <source>
        <dbReference type="EMBL" id="GGI44857.1"/>
    </source>
</evidence>
<comment type="caution">
    <text evidence="1">The sequence shown here is derived from an EMBL/GenBank/DDBJ whole genome shotgun (WGS) entry which is preliminary data.</text>
</comment>
<gene>
    <name evidence="1" type="ORF">GCM10008018_09190</name>
</gene>
<keyword evidence="2" id="KW-1185">Reference proteome</keyword>
<accession>A0ABQ2BPZ8</accession>
<organism evidence="1 2">
    <name type="scientific">Paenibacillus marchantiophytorum</name>
    <dbReference type="NCBI Taxonomy" id="1619310"/>
    <lineage>
        <taxon>Bacteria</taxon>
        <taxon>Bacillati</taxon>
        <taxon>Bacillota</taxon>
        <taxon>Bacilli</taxon>
        <taxon>Bacillales</taxon>
        <taxon>Paenibacillaceae</taxon>
        <taxon>Paenibacillus</taxon>
    </lineage>
</organism>
<dbReference type="Proteomes" id="UP000615455">
    <property type="component" value="Unassembled WGS sequence"/>
</dbReference>
<evidence type="ECO:0000313" key="2">
    <source>
        <dbReference type="Proteomes" id="UP000615455"/>
    </source>
</evidence>
<evidence type="ECO:0008006" key="3">
    <source>
        <dbReference type="Google" id="ProtNLM"/>
    </source>
</evidence>